<protein>
    <submittedName>
        <fullName evidence="4">M20/M25/M40 family metallo-hydrolase</fullName>
    </submittedName>
</protein>
<dbReference type="Proteomes" id="UP000595917">
    <property type="component" value="Chromosome"/>
</dbReference>
<dbReference type="InterPro" id="IPR036264">
    <property type="entry name" value="Bact_exopeptidase_dim_dom"/>
</dbReference>
<dbReference type="Pfam" id="PF07687">
    <property type="entry name" value="M20_dimer"/>
    <property type="match status" value="1"/>
</dbReference>
<dbReference type="SUPFAM" id="SSF55031">
    <property type="entry name" value="Bacterial exopeptidase dimerisation domain"/>
    <property type="match status" value="1"/>
</dbReference>
<proteinExistence type="predicted"/>
<evidence type="ECO:0000313" key="4">
    <source>
        <dbReference type="EMBL" id="QQO08917.1"/>
    </source>
</evidence>
<dbReference type="PANTHER" id="PTHR43808">
    <property type="entry name" value="ACETYLORNITHINE DEACETYLASE"/>
    <property type="match status" value="1"/>
</dbReference>
<dbReference type="KEGG" id="bhc:JFL75_18600"/>
<accession>A0A7T7XMF6</accession>
<dbReference type="GO" id="GO:0016787">
    <property type="term" value="F:hydrolase activity"/>
    <property type="evidence" value="ECO:0007669"/>
    <property type="project" value="UniProtKB-KW"/>
</dbReference>
<evidence type="ECO:0000259" key="3">
    <source>
        <dbReference type="Pfam" id="PF07687"/>
    </source>
</evidence>
<name>A0A7T7XMF6_9SPIR</name>
<dbReference type="AlphaFoldDB" id="A0A7T7XMF6"/>
<dbReference type="RefSeq" id="WP_215626223.1">
    <property type="nucleotide sequence ID" value="NZ_CP067089.2"/>
</dbReference>
<keyword evidence="1" id="KW-0479">Metal-binding</keyword>
<feature type="domain" description="Peptidase M20 dimerisation" evidence="3">
    <location>
        <begin position="183"/>
        <end position="267"/>
    </location>
</feature>
<sequence length="381" mass="42083">MKYPIPSELLSYVEDSHERLLGLIRELCRITAPSLHEERRADFCRKWLEDRGAAGVYTDAAKNTVFPVNIENKNSITVIMAHTDTVFPDTEPMPFIEKDGRFHSPGVGDDTANLAVLLMLAAFVAEKRPAVPGGMLFVANSAEEGMGNLLGCRHLMEQYKGRIGEVISLDATQFKYIHHDAVGSHRYRVAVKTEGGHSFGNFGNRNAIAYLASLIQTLYQIKVPDIGTTTYNVGTISGGTSVNTIAQHAEMLYEYRSDSREALEIMKRFFYSAVDTYRNMGIGIEAELVGERPCSDIRDHESQNRLVEKCRDIYAEYAGIIPSLEAGSTDCNIPLSLGIPAVTIGVCRGGGIHTREEWLETESLKTGFKLAAAVTASYFTQ</sequence>
<dbReference type="GO" id="GO:0046872">
    <property type="term" value="F:metal ion binding"/>
    <property type="evidence" value="ECO:0007669"/>
    <property type="project" value="UniProtKB-KW"/>
</dbReference>
<evidence type="ECO:0000256" key="2">
    <source>
        <dbReference type="ARBA" id="ARBA00022801"/>
    </source>
</evidence>
<keyword evidence="2" id="KW-0378">Hydrolase</keyword>
<organism evidence="4 5">
    <name type="scientific">Breznakiella homolactica</name>
    <dbReference type="NCBI Taxonomy" id="2798577"/>
    <lineage>
        <taxon>Bacteria</taxon>
        <taxon>Pseudomonadati</taxon>
        <taxon>Spirochaetota</taxon>
        <taxon>Spirochaetia</taxon>
        <taxon>Spirochaetales</taxon>
        <taxon>Breznakiellaceae</taxon>
        <taxon>Breznakiella</taxon>
    </lineage>
</organism>
<dbReference type="Gene3D" id="3.40.630.10">
    <property type="entry name" value="Zn peptidases"/>
    <property type="match status" value="1"/>
</dbReference>
<evidence type="ECO:0000256" key="1">
    <source>
        <dbReference type="ARBA" id="ARBA00022723"/>
    </source>
</evidence>
<dbReference type="SUPFAM" id="SSF53187">
    <property type="entry name" value="Zn-dependent exopeptidases"/>
    <property type="match status" value="1"/>
</dbReference>
<dbReference type="InterPro" id="IPR011650">
    <property type="entry name" value="Peptidase_M20_dimer"/>
</dbReference>
<dbReference type="Gene3D" id="3.30.70.360">
    <property type="match status" value="1"/>
</dbReference>
<dbReference type="EMBL" id="CP067089">
    <property type="protein sequence ID" value="QQO08917.1"/>
    <property type="molecule type" value="Genomic_DNA"/>
</dbReference>
<dbReference type="InterPro" id="IPR002933">
    <property type="entry name" value="Peptidase_M20"/>
</dbReference>
<dbReference type="PANTHER" id="PTHR43808:SF17">
    <property type="entry name" value="PEPTIDASE M20"/>
    <property type="match status" value="1"/>
</dbReference>
<dbReference type="InterPro" id="IPR050072">
    <property type="entry name" value="Peptidase_M20A"/>
</dbReference>
<evidence type="ECO:0000313" key="5">
    <source>
        <dbReference type="Proteomes" id="UP000595917"/>
    </source>
</evidence>
<keyword evidence="5" id="KW-1185">Reference proteome</keyword>
<reference evidence="4" key="1">
    <citation type="submission" date="2021-01" db="EMBL/GenBank/DDBJ databases">
        <title>Description of Breznakiella homolactica.</title>
        <authorList>
            <person name="Song Y."/>
            <person name="Brune A."/>
        </authorList>
    </citation>
    <scope>NUCLEOTIDE SEQUENCE</scope>
    <source>
        <strain evidence="4">RmG30</strain>
    </source>
</reference>
<dbReference type="Pfam" id="PF01546">
    <property type="entry name" value="Peptidase_M20"/>
    <property type="match status" value="1"/>
</dbReference>
<gene>
    <name evidence="4" type="ORF">JFL75_18600</name>
</gene>